<keyword evidence="3" id="KW-1185">Reference proteome</keyword>
<protein>
    <recommendedName>
        <fullName evidence="4">Secreted protein</fullName>
    </recommendedName>
</protein>
<name>A0A2U8VVW7_9HYPH</name>
<sequence>MTTIIRRDRPRPAVAAALPLTLLLVAAGGATAEESCRASVGPSRAAALVARCVAVSPATRPPCNASNPCALIEEEIARGCDDLDEEAPDFCLAYRHR</sequence>
<reference evidence="2 3" key="1">
    <citation type="submission" date="2018-05" db="EMBL/GenBank/DDBJ databases">
        <title>Complete Genome Sequence of Methylobacterium sp. 17Sr1-43.</title>
        <authorList>
            <person name="Srinivasan S."/>
        </authorList>
    </citation>
    <scope>NUCLEOTIDE SEQUENCE [LARGE SCALE GENOMIC DNA]</scope>
    <source>
        <strain evidence="2 3">17Sr1-43</strain>
    </source>
</reference>
<evidence type="ECO:0008006" key="4">
    <source>
        <dbReference type="Google" id="ProtNLM"/>
    </source>
</evidence>
<evidence type="ECO:0000313" key="3">
    <source>
        <dbReference type="Proteomes" id="UP000246058"/>
    </source>
</evidence>
<dbReference type="Proteomes" id="UP000246058">
    <property type="component" value="Chromosome"/>
</dbReference>
<gene>
    <name evidence="2" type="ORF">DK427_17245</name>
</gene>
<feature type="chain" id="PRO_5016117318" description="Secreted protein" evidence="1">
    <location>
        <begin position="33"/>
        <end position="97"/>
    </location>
</feature>
<organism evidence="2 3">
    <name type="scientific">Methylobacterium radiodurans</name>
    <dbReference type="NCBI Taxonomy" id="2202828"/>
    <lineage>
        <taxon>Bacteria</taxon>
        <taxon>Pseudomonadati</taxon>
        <taxon>Pseudomonadota</taxon>
        <taxon>Alphaproteobacteria</taxon>
        <taxon>Hyphomicrobiales</taxon>
        <taxon>Methylobacteriaceae</taxon>
        <taxon>Methylobacterium</taxon>
    </lineage>
</organism>
<dbReference type="RefSeq" id="WP_109952335.1">
    <property type="nucleotide sequence ID" value="NZ_CP029551.1"/>
</dbReference>
<accession>A0A2U8VVW7</accession>
<dbReference type="AlphaFoldDB" id="A0A2U8VVW7"/>
<evidence type="ECO:0000256" key="1">
    <source>
        <dbReference type="SAM" id="SignalP"/>
    </source>
</evidence>
<dbReference type="OrthoDB" id="7340239at2"/>
<proteinExistence type="predicted"/>
<feature type="signal peptide" evidence="1">
    <location>
        <begin position="1"/>
        <end position="32"/>
    </location>
</feature>
<keyword evidence="1" id="KW-0732">Signal</keyword>
<dbReference type="EMBL" id="CP029551">
    <property type="protein sequence ID" value="AWN37256.1"/>
    <property type="molecule type" value="Genomic_DNA"/>
</dbReference>
<evidence type="ECO:0000313" key="2">
    <source>
        <dbReference type="EMBL" id="AWN37256.1"/>
    </source>
</evidence>
<dbReference type="KEGG" id="meti:DK427_17245"/>